<keyword evidence="2" id="KW-1185">Reference proteome</keyword>
<dbReference type="EMBL" id="AP018732">
    <property type="protein sequence ID" value="BBE43005.1"/>
    <property type="molecule type" value="Genomic_DNA"/>
</dbReference>
<evidence type="ECO:0000313" key="2">
    <source>
        <dbReference type="Proteomes" id="UP000509448"/>
    </source>
</evidence>
<evidence type="ECO:0000313" key="1">
    <source>
        <dbReference type="EMBL" id="BBE43005.1"/>
    </source>
</evidence>
<reference evidence="1 2" key="1">
    <citation type="journal article" date="2019" name="ISME J.">
        <title>Isolation and characterization of a thermophilic sulfur- and iron-reducing thaumarchaeote from a terrestrial acidic hot spring.</title>
        <authorList>
            <person name="Kato S."/>
            <person name="Itoh T."/>
            <person name="Yuki M."/>
            <person name="Nagamori M."/>
            <person name="Ohnishi M."/>
            <person name="Uematsu K."/>
            <person name="Suzuki K."/>
            <person name="Takashina T."/>
            <person name="Ohkuma M."/>
        </authorList>
    </citation>
    <scope>NUCLEOTIDE SEQUENCE [LARGE SCALE GENOMIC DNA]</scope>
    <source>
        <strain evidence="1 2">NAS-02</strain>
    </source>
</reference>
<sequence>MISLEQALSSSSEVVFAPRYRSIEDPDARIQEIRSHLEILLPFLKDKTVINALPVGHGENSQMEEFIATRIGSAPEYVYAPIEPGGSIRYIGVREGDSPKWLLEATKGEVMGIEEAEAAHIDNALSLMVPALIRGVVAQGPPVGYLRDAFSGALESFLVGANADPGSSAYSVYTLVRRSFDEYMRRLTSSLKDAIRENGMKISRARIAVLWTPDEDSARGDELWVFERVRELLTSTFVDVTFVRSDRLLQLDRKDVVLVGTKADEEALSRRKFEGRLIVRALYPRPEIERLH</sequence>
<dbReference type="AlphaFoldDB" id="A0A4P2VQC4"/>
<proteinExistence type="predicted"/>
<dbReference type="Proteomes" id="UP000509448">
    <property type="component" value="Chromosome"/>
</dbReference>
<name>A0A4P2VQC4_9ARCH</name>
<protein>
    <submittedName>
        <fullName evidence="1">Uncharacterized protein</fullName>
    </submittedName>
</protein>
<dbReference type="KEGG" id="ccai:NAS2_1631"/>
<accession>A0A4P2VQC4</accession>
<gene>
    <name evidence="1" type="ORF">NAS2_1631</name>
</gene>
<organism evidence="1 2">
    <name type="scientific">Conexivisphaera calida</name>
    <dbReference type="NCBI Taxonomy" id="1874277"/>
    <lineage>
        <taxon>Archaea</taxon>
        <taxon>Nitrososphaerota</taxon>
        <taxon>Conexivisphaeria</taxon>
        <taxon>Conexivisphaerales</taxon>
        <taxon>Conexivisphaeraceae</taxon>
        <taxon>Conexivisphaera</taxon>
    </lineage>
</organism>